<sequence>MTRSGIGTVTGWARPTVNKRIDELTAIGIAQPLAIPSATGGRPAQGFAFNPSCAYILTIDIATTVTTIALCDLSGQPTVTQTVNVGAENEPDEALAHICKAADSLLIQGTGASQAIGTPHTRAVRLYAVSVAVTTRVETITGNIIQAPVMRHWENHHLREYFAERYHAPAFIENDANARALCKAHQMSPNAQRLVPNLLYVHAGMGLGAGIIASGAIMHGAFGAAGDIGHIHVFSSIGEHSLCRCGNTGCVEATAGGWAILQALQAQGKSACTLNDVVELANHGDIATVQLIRQAGRLIGDVISACVNMLNPSCIVVGGELSHCGELLMNGIRERVWARAQPLATKSLRIEPCSDEAQAGIVGLAYAAIDQGLTSLDMLQNFANEQNR</sequence>
<keyword evidence="3" id="KW-1185">Reference proteome</keyword>
<dbReference type="EMBL" id="JAFEJU010000002">
    <property type="protein sequence ID" value="MBT1174410.1"/>
    <property type="molecule type" value="Genomic_DNA"/>
</dbReference>
<evidence type="ECO:0000256" key="1">
    <source>
        <dbReference type="ARBA" id="ARBA00006479"/>
    </source>
</evidence>
<comment type="caution">
    <text evidence="2">The sequence shown here is derived from an EMBL/GenBank/DDBJ whole genome shotgun (WGS) entry which is preliminary data.</text>
</comment>
<proteinExistence type="inferred from homology"/>
<dbReference type="Proteomes" id="UP000711736">
    <property type="component" value="Unassembled WGS sequence"/>
</dbReference>
<evidence type="ECO:0000313" key="2">
    <source>
        <dbReference type="EMBL" id="MBT1174410.1"/>
    </source>
</evidence>
<dbReference type="Pfam" id="PF00480">
    <property type="entry name" value="ROK"/>
    <property type="match status" value="1"/>
</dbReference>
<accession>A0ABS5UUB7</accession>
<reference evidence="2 3" key="1">
    <citation type="journal article" date="2021" name="Environ. Microbiol.">
        <title>Genetic insights into the dark matter of the mammalian gut microbiota through targeted genome reconstruction.</title>
        <authorList>
            <person name="Lugli G.A."/>
            <person name="Alessandri G."/>
            <person name="Milani C."/>
            <person name="Viappiani A."/>
            <person name="Fontana F."/>
            <person name="Tarracchini C."/>
            <person name="Mancabelli L."/>
            <person name="Argentini C."/>
            <person name="Ruiz L."/>
            <person name="Margolles A."/>
            <person name="van Sinderen D."/>
            <person name="Turroni F."/>
            <person name="Ventura M."/>
        </authorList>
    </citation>
    <scope>NUCLEOTIDE SEQUENCE [LARGE SCALE GENOMIC DNA]</scope>
    <source>
        <strain evidence="2 3">LC6</strain>
    </source>
</reference>
<dbReference type="SUPFAM" id="SSF53067">
    <property type="entry name" value="Actin-like ATPase domain"/>
    <property type="match status" value="1"/>
</dbReference>
<evidence type="ECO:0000313" key="3">
    <source>
        <dbReference type="Proteomes" id="UP000711736"/>
    </source>
</evidence>
<name>A0ABS5UUB7_9BIFI</name>
<dbReference type="InterPro" id="IPR043129">
    <property type="entry name" value="ATPase_NBD"/>
</dbReference>
<protein>
    <submittedName>
        <fullName evidence="2">ROK family protein</fullName>
    </submittedName>
</protein>
<comment type="similarity">
    <text evidence="1">Belongs to the ROK (NagC/XylR) family.</text>
</comment>
<dbReference type="InterPro" id="IPR000600">
    <property type="entry name" value="ROK"/>
</dbReference>
<dbReference type="PANTHER" id="PTHR18964">
    <property type="entry name" value="ROK (REPRESSOR, ORF, KINASE) FAMILY"/>
    <property type="match status" value="1"/>
</dbReference>
<dbReference type="PANTHER" id="PTHR18964:SF173">
    <property type="entry name" value="GLUCOKINASE"/>
    <property type="match status" value="1"/>
</dbReference>
<dbReference type="RefSeq" id="WP_214375677.1">
    <property type="nucleotide sequence ID" value="NZ_JAFEJU010000002.1"/>
</dbReference>
<gene>
    <name evidence="2" type="ORF">JS530_02605</name>
</gene>
<organism evidence="2 3">
    <name type="scientific">Bifidobacterium colobi</name>
    <dbReference type="NCBI Taxonomy" id="2809026"/>
    <lineage>
        <taxon>Bacteria</taxon>
        <taxon>Bacillati</taxon>
        <taxon>Actinomycetota</taxon>
        <taxon>Actinomycetes</taxon>
        <taxon>Bifidobacteriales</taxon>
        <taxon>Bifidobacteriaceae</taxon>
        <taxon>Bifidobacterium</taxon>
    </lineage>
</organism>
<dbReference type="Gene3D" id="3.30.420.40">
    <property type="match status" value="2"/>
</dbReference>